<evidence type="ECO:0000313" key="4">
    <source>
        <dbReference type="Proteomes" id="UP000749311"/>
    </source>
</evidence>
<dbReference type="RefSeq" id="WP_167164187.1">
    <property type="nucleotide sequence ID" value="NZ_BAAAOO010000012.1"/>
</dbReference>
<comment type="caution">
    <text evidence="3">The sequence shown here is derived from an EMBL/GenBank/DDBJ whole genome shotgun (WGS) entry which is preliminary data.</text>
</comment>
<proteinExistence type="predicted"/>
<sequence length="214" mass="22796">MSGLLLAFLADVRLPVGTHTQSAGLEAALQAGMPISDLASYVRTRLGTVTEVEAATAVVARATELAGDDLARVERAWAARTPSRVLRDNALQLGRGHGRLLAALWPSDDRRPARHCRAVALGMTAARAGLSGHEVACLVGYDDVQSATSALLKLEPTDPVQVAALTRDLIPDVVAMADRVAGLTEPEQIPAHAAPHIEMWAERHAHTTERLFRA</sequence>
<keyword evidence="1" id="KW-0996">Nickel insertion</keyword>
<dbReference type="InterPro" id="IPR038277">
    <property type="entry name" value="UreF_sf"/>
</dbReference>
<keyword evidence="4" id="KW-1185">Reference proteome</keyword>
<dbReference type="Proteomes" id="UP000749311">
    <property type="component" value="Unassembled WGS sequence"/>
</dbReference>
<dbReference type="PANTHER" id="PTHR33620:SF1">
    <property type="entry name" value="UREASE ACCESSORY PROTEIN F"/>
    <property type="match status" value="1"/>
</dbReference>
<name>A0ABX0SBE8_9ACTN</name>
<dbReference type="InterPro" id="IPR002639">
    <property type="entry name" value="UreF"/>
</dbReference>
<protein>
    <submittedName>
        <fullName evidence="3">Urease accessory protein</fullName>
    </submittedName>
</protein>
<evidence type="ECO:0000256" key="1">
    <source>
        <dbReference type="ARBA" id="ARBA00022988"/>
    </source>
</evidence>
<dbReference type="PANTHER" id="PTHR33620">
    <property type="entry name" value="UREASE ACCESSORY PROTEIN F"/>
    <property type="match status" value="1"/>
</dbReference>
<evidence type="ECO:0000313" key="3">
    <source>
        <dbReference type="EMBL" id="NIH55659.1"/>
    </source>
</evidence>
<dbReference type="Pfam" id="PF01730">
    <property type="entry name" value="UreF"/>
    <property type="match status" value="1"/>
</dbReference>
<gene>
    <name evidence="3" type="ORF">FB473_000304</name>
</gene>
<accession>A0ABX0SBE8</accession>
<dbReference type="EMBL" id="JAAMOZ010000001">
    <property type="protein sequence ID" value="NIH55659.1"/>
    <property type="molecule type" value="Genomic_DNA"/>
</dbReference>
<evidence type="ECO:0000256" key="2">
    <source>
        <dbReference type="ARBA" id="ARBA00023186"/>
    </source>
</evidence>
<organism evidence="3 4">
    <name type="scientific">Brooklawnia cerclae</name>
    <dbReference type="NCBI Taxonomy" id="349934"/>
    <lineage>
        <taxon>Bacteria</taxon>
        <taxon>Bacillati</taxon>
        <taxon>Actinomycetota</taxon>
        <taxon>Actinomycetes</taxon>
        <taxon>Propionibacteriales</taxon>
        <taxon>Propionibacteriaceae</taxon>
        <taxon>Brooklawnia</taxon>
    </lineage>
</organism>
<keyword evidence="2" id="KW-0143">Chaperone</keyword>
<reference evidence="3 4" key="1">
    <citation type="submission" date="2020-02" db="EMBL/GenBank/DDBJ databases">
        <title>Sequencing the genomes of 1000 actinobacteria strains.</title>
        <authorList>
            <person name="Klenk H.-P."/>
        </authorList>
    </citation>
    <scope>NUCLEOTIDE SEQUENCE [LARGE SCALE GENOMIC DNA]</scope>
    <source>
        <strain evidence="3 4">DSM 19609</strain>
    </source>
</reference>
<dbReference type="Gene3D" id="1.10.4190.10">
    <property type="entry name" value="Urease accessory protein UreF"/>
    <property type="match status" value="1"/>
</dbReference>